<gene>
    <name evidence="2" type="ORF">SNAT2548_LOCUS12324</name>
</gene>
<sequence>MVRRVKDEMLKTCKNEYARRGCPVEHTGWKPEQIAQYMDARYATLSENQDIGPFIHELPEKQKRGYPAKMPDWVIEYHQRVQREEEEQEAGSQADLPEQGYDVQTFKMPGKGKYKYCLVHTKRELSVEIGPPDQGDEWEIFLGDEDEREYIWQRVESDYEHVLCSDMMNELLAAEASARIGQVPVKDAPTKRSPPGRTTRTSNAPPSTGQPAKVSHVDDDDFGGSSSEDLPLTIVREEEEELEDPKPPAPVVYTNAEGKQWLLHGSTELALPGQDKPDGCSDWIVQEECDGETGTARYELKSLASSVKVRRCDVLLAGRKAKPIMDETRKAVMQKIQEKYDVDKYHVKEQRAMRKEKAERKAQEARALEAARMAKEEEERQAQESAKRQIEEEKAENERKQAEAQALSLAKGMFEKMKTEFLEQLGHGAKDVEDAKPKEGEGPAAAGAQDFEPKRSEVEAENQAVSEELADLKAGGGSKRSNPDSPDKAAVDAKKEKKRLLHARLANTHCSVSEDDSGDE</sequence>
<feature type="compositionally biased region" description="Basic and acidic residues" evidence="1">
    <location>
        <begin position="481"/>
        <end position="495"/>
    </location>
</feature>
<protein>
    <submittedName>
        <fullName evidence="2">Uncharacterized protein</fullName>
    </submittedName>
</protein>
<feature type="compositionally biased region" description="Basic and acidic residues" evidence="1">
    <location>
        <begin position="428"/>
        <end position="441"/>
    </location>
</feature>
<comment type="caution">
    <text evidence="2">The sequence shown here is derived from an EMBL/GenBank/DDBJ whole genome shotgun (WGS) entry which is preliminary data.</text>
</comment>
<name>A0A812LVA2_9DINO</name>
<feature type="compositionally biased region" description="Polar residues" evidence="1">
    <location>
        <begin position="196"/>
        <end position="210"/>
    </location>
</feature>
<feature type="region of interest" description="Disordered" evidence="1">
    <location>
        <begin position="425"/>
        <end position="520"/>
    </location>
</feature>
<dbReference type="EMBL" id="CAJNDS010001177">
    <property type="protein sequence ID" value="CAE7250625.1"/>
    <property type="molecule type" value="Genomic_DNA"/>
</dbReference>
<accession>A0A812LVA2</accession>
<dbReference type="OrthoDB" id="10673231at2759"/>
<dbReference type="Proteomes" id="UP000604046">
    <property type="component" value="Unassembled WGS sequence"/>
</dbReference>
<evidence type="ECO:0000313" key="2">
    <source>
        <dbReference type="EMBL" id="CAE7250625.1"/>
    </source>
</evidence>
<feature type="region of interest" description="Disordered" evidence="1">
    <location>
        <begin position="182"/>
        <end position="228"/>
    </location>
</feature>
<feature type="region of interest" description="Disordered" evidence="1">
    <location>
        <begin position="351"/>
        <end position="404"/>
    </location>
</feature>
<evidence type="ECO:0000256" key="1">
    <source>
        <dbReference type="SAM" id="MobiDB-lite"/>
    </source>
</evidence>
<dbReference type="AlphaFoldDB" id="A0A812LVA2"/>
<keyword evidence="3" id="KW-1185">Reference proteome</keyword>
<reference evidence="2" key="1">
    <citation type="submission" date="2021-02" db="EMBL/GenBank/DDBJ databases">
        <authorList>
            <person name="Dougan E. K."/>
            <person name="Rhodes N."/>
            <person name="Thang M."/>
            <person name="Chan C."/>
        </authorList>
    </citation>
    <scope>NUCLEOTIDE SEQUENCE</scope>
</reference>
<evidence type="ECO:0000313" key="3">
    <source>
        <dbReference type="Proteomes" id="UP000604046"/>
    </source>
</evidence>
<feature type="compositionally biased region" description="Basic and acidic residues" evidence="1">
    <location>
        <begin position="351"/>
        <end position="402"/>
    </location>
</feature>
<proteinExistence type="predicted"/>
<organism evidence="2 3">
    <name type="scientific">Symbiodinium natans</name>
    <dbReference type="NCBI Taxonomy" id="878477"/>
    <lineage>
        <taxon>Eukaryota</taxon>
        <taxon>Sar</taxon>
        <taxon>Alveolata</taxon>
        <taxon>Dinophyceae</taxon>
        <taxon>Suessiales</taxon>
        <taxon>Symbiodiniaceae</taxon>
        <taxon>Symbiodinium</taxon>
    </lineage>
</organism>